<keyword evidence="9" id="KW-0653">Protein transport</keyword>
<dbReference type="GO" id="GO:0005198">
    <property type="term" value="F:structural molecule activity"/>
    <property type="evidence" value="ECO:0007669"/>
    <property type="project" value="InterPro"/>
</dbReference>
<evidence type="ECO:0000313" key="14">
    <source>
        <dbReference type="EMBL" id="CAF4371349.1"/>
    </source>
</evidence>
<keyword evidence="11" id="KW-0472">Membrane</keyword>
<organism evidence="14 15">
    <name type="scientific">Adineta steineri</name>
    <dbReference type="NCBI Taxonomy" id="433720"/>
    <lineage>
        <taxon>Eukaryota</taxon>
        <taxon>Metazoa</taxon>
        <taxon>Spiralia</taxon>
        <taxon>Gnathifera</taxon>
        <taxon>Rotifera</taxon>
        <taxon>Eurotatoria</taxon>
        <taxon>Bdelloidea</taxon>
        <taxon>Adinetida</taxon>
        <taxon>Adinetidae</taxon>
        <taxon>Adineta</taxon>
    </lineage>
</organism>
<comment type="subunit">
    <text evidence="4">Oligomeric complex that consists of at least the alpha, beta, beta', gamma, delta, epsilon and zeta subunits.</text>
</comment>
<dbReference type="GO" id="GO:0030126">
    <property type="term" value="C:COPI vesicle coat"/>
    <property type="evidence" value="ECO:0007669"/>
    <property type="project" value="TreeGrafter"/>
</dbReference>
<dbReference type="GO" id="GO:0000139">
    <property type="term" value="C:Golgi membrane"/>
    <property type="evidence" value="ECO:0007669"/>
    <property type="project" value="UniProtKB-SubCell"/>
</dbReference>
<evidence type="ECO:0000256" key="1">
    <source>
        <dbReference type="ARBA" id="ARBA00004255"/>
    </source>
</evidence>
<sequence>IGLSQLTAKPIEVSNRYVSQMKDSHGNHPFVKDLANKANELDRLVRNYQPSVSS</sequence>
<evidence type="ECO:0000256" key="8">
    <source>
        <dbReference type="ARBA" id="ARBA00022892"/>
    </source>
</evidence>
<evidence type="ECO:0000256" key="10">
    <source>
        <dbReference type="ARBA" id="ARBA00023034"/>
    </source>
</evidence>
<dbReference type="GO" id="GO:0015031">
    <property type="term" value="P:protein transport"/>
    <property type="evidence" value="ECO:0007669"/>
    <property type="project" value="UniProtKB-KW"/>
</dbReference>
<dbReference type="EMBL" id="CAJOAZ010022997">
    <property type="protein sequence ID" value="CAF4371349.1"/>
    <property type="molecule type" value="Genomic_DNA"/>
</dbReference>
<gene>
    <name evidence="14" type="ORF">OXD698_LOCUS49858</name>
</gene>
<keyword evidence="8" id="KW-0931">ER-Golgi transport</keyword>
<keyword evidence="10" id="KW-0333">Golgi apparatus</keyword>
<reference evidence="14" key="1">
    <citation type="submission" date="2021-02" db="EMBL/GenBank/DDBJ databases">
        <authorList>
            <person name="Nowell W R."/>
        </authorList>
    </citation>
    <scope>NUCLEOTIDE SEQUENCE</scope>
</reference>
<dbReference type="GO" id="GO:0006888">
    <property type="term" value="P:endoplasmic reticulum to Golgi vesicle-mediated transport"/>
    <property type="evidence" value="ECO:0007669"/>
    <property type="project" value="TreeGrafter"/>
</dbReference>
<accession>A0A820MFT6</accession>
<dbReference type="Pfam" id="PF04733">
    <property type="entry name" value="Coatomer_E"/>
    <property type="match status" value="1"/>
</dbReference>
<keyword evidence="12" id="KW-0968">Cytoplasmic vesicle</keyword>
<evidence type="ECO:0000256" key="11">
    <source>
        <dbReference type="ARBA" id="ARBA00023136"/>
    </source>
</evidence>
<dbReference type="PANTHER" id="PTHR10805">
    <property type="entry name" value="COATOMER SUBUNIT EPSILON"/>
    <property type="match status" value="1"/>
</dbReference>
<evidence type="ECO:0000256" key="7">
    <source>
        <dbReference type="ARBA" id="ARBA00022490"/>
    </source>
</evidence>
<evidence type="ECO:0000256" key="6">
    <source>
        <dbReference type="ARBA" id="ARBA00022448"/>
    </source>
</evidence>
<name>A0A820MFT6_9BILA</name>
<evidence type="ECO:0000256" key="5">
    <source>
        <dbReference type="ARBA" id="ARBA00015828"/>
    </source>
</evidence>
<dbReference type="GO" id="GO:0006890">
    <property type="term" value="P:retrograde vesicle-mediated transport, Golgi to endoplasmic reticulum"/>
    <property type="evidence" value="ECO:0007669"/>
    <property type="project" value="InterPro"/>
</dbReference>
<protein>
    <recommendedName>
        <fullName evidence="5">Coatomer subunit epsilon</fullName>
    </recommendedName>
    <alternativeName>
        <fullName evidence="13">Epsilon-coat protein</fullName>
    </alternativeName>
</protein>
<dbReference type="PANTHER" id="PTHR10805:SF0">
    <property type="entry name" value="COATOMER SUBUNIT EPSILON"/>
    <property type="match status" value="1"/>
</dbReference>
<feature type="non-terminal residue" evidence="14">
    <location>
        <position position="54"/>
    </location>
</feature>
<evidence type="ECO:0000256" key="12">
    <source>
        <dbReference type="ARBA" id="ARBA00023329"/>
    </source>
</evidence>
<evidence type="ECO:0000256" key="13">
    <source>
        <dbReference type="ARBA" id="ARBA00031602"/>
    </source>
</evidence>
<dbReference type="Gene3D" id="1.25.40.10">
    <property type="entry name" value="Tetratricopeptide repeat domain"/>
    <property type="match status" value="1"/>
</dbReference>
<dbReference type="AlphaFoldDB" id="A0A820MFT6"/>
<proteinExistence type="inferred from homology"/>
<dbReference type="InterPro" id="IPR006822">
    <property type="entry name" value="Coatomer_esu"/>
</dbReference>
<evidence type="ECO:0000256" key="9">
    <source>
        <dbReference type="ARBA" id="ARBA00022927"/>
    </source>
</evidence>
<keyword evidence="6" id="KW-0813">Transport</keyword>
<evidence type="ECO:0000313" key="15">
    <source>
        <dbReference type="Proteomes" id="UP000663844"/>
    </source>
</evidence>
<evidence type="ECO:0000256" key="3">
    <source>
        <dbReference type="ARBA" id="ARBA00008827"/>
    </source>
</evidence>
<comment type="caution">
    <text evidence="14">The sequence shown here is derived from an EMBL/GenBank/DDBJ whole genome shotgun (WGS) entry which is preliminary data.</text>
</comment>
<evidence type="ECO:0000256" key="4">
    <source>
        <dbReference type="ARBA" id="ARBA00011775"/>
    </source>
</evidence>
<evidence type="ECO:0000256" key="2">
    <source>
        <dbReference type="ARBA" id="ARBA00004347"/>
    </source>
</evidence>
<comment type="similarity">
    <text evidence="3">Belongs to the COPE family.</text>
</comment>
<comment type="subcellular location">
    <subcellularLocation>
        <location evidence="2">Cytoplasmic vesicle</location>
        <location evidence="2">COPI-coated vesicle membrane</location>
        <topology evidence="2">Peripheral membrane protein</topology>
        <orientation evidence="2">Cytoplasmic side</orientation>
    </subcellularLocation>
    <subcellularLocation>
        <location evidence="1">Golgi apparatus membrane</location>
        <topology evidence="1">Peripheral membrane protein</topology>
        <orientation evidence="1">Cytoplasmic side</orientation>
    </subcellularLocation>
</comment>
<dbReference type="GO" id="GO:0006891">
    <property type="term" value="P:intra-Golgi vesicle-mediated transport"/>
    <property type="evidence" value="ECO:0007669"/>
    <property type="project" value="TreeGrafter"/>
</dbReference>
<dbReference type="InterPro" id="IPR011990">
    <property type="entry name" value="TPR-like_helical_dom_sf"/>
</dbReference>
<dbReference type="Proteomes" id="UP000663844">
    <property type="component" value="Unassembled WGS sequence"/>
</dbReference>
<keyword evidence="7" id="KW-0963">Cytoplasm</keyword>